<evidence type="ECO:0000313" key="2">
    <source>
        <dbReference type="EMBL" id="CAH1100497.1"/>
    </source>
</evidence>
<evidence type="ECO:0000256" key="1">
    <source>
        <dbReference type="SAM" id="SignalP"/>
    </source>
</evidence>
<evidence type="ECO:0000313" key="3">
    <source>
        <dbReference type="Proteomes" id="UP001153636"/>
    </source>
</evidence>
<dbReference type="Proteomes" id="UP001153636">
    <property type="component" value="Chromosome 10"/>
</dbReference>
<protein>
    <submittedName>
        <fullName evidence="2">Uncharacterized protein</fullName>
    </submittedName>
</protein>
<reference evidence="2" key="1">
    <citation type="submission" date="2022-01" db="EMBL/GenBank/DDBJ databases">
        <authorList>
            <person name="King R."/>
        </authorList>
    </citation>
    <scope>NUCLEOTIDE SEQUENCE</scope>
</reference>
<proteinExistence type="predicted"/>
<dbReference type="EMBL" id="OV651822">
    <property type="protein sequence ID" value="CAH1100497.1"/>
    <property type="molecule type" value="Genomic_DNA"/>
</dbReference>
<feature type="signal peptide" evidence="1">
    <location>
        <begin position="1"/>
        <end position="15"/>
    </location>
</feature>
<dbReference type="OrthoDB" id="6736457at2759"/>
<organism evidence="2 3">
    <name type="scientific">Psylliodes chrysocephalus</name>
    <dbReference type="NCBI Taxonomy" id="3402493"/>
    <lineage>
        <taxon>Eukaryota</taxon>
        <taxon>Metazoa</taxon>
        <taxon>Ecdysozoa</taxon>
        <taxon>Arthropoda</taxon>
        <taxon>Hexapoda</taxon>
        <taxon>Insecta</taxon>
        <taxon>Pterygota</taxon>
        <taxon>Neoptera</taxon>
        <taxon>Endopterygota</taxon>
        <taxon>Coleoptera</taxon>
        <taxon>Polyphaga</taxon>
        <taxon>Cucujiformia</taxon>
        <taxon>Chrysomeloidea</taxon>
        <taxon>Chrysomelidae</taxon>
        <taxon>Galerucinae</taxon>
        <taxon>Alticini</taxon>
        <taxon>Psylliodes</taxon>
    </lineage>
</organism>
<gene>
    <name evidence="2" type="ORF">PSYICH_LOCUS1702</name>
</gene>
<keyword evidence="3" id="KW-1185">Reference proteome</keyword>
<name>A0A9P0CBI3_9CUCU</name>
<sequence length="375" mass="44381">MKVLVILSLVALCYSTPIAVHKRVTVEEDGTITIKGTHGSELDIYKSVIDPTKLNIIIKSRLGVARKIQIDNTADIKNVNFNSLDARFFKNFPSDKITQANILVHIFREYEGLVDEPTYKILLDRIKTLVKEGFLHEAILEALKTLDQLRMVEDLKQDEAQDLMDDVVREKLAKDAAYPVEEFSQWHRASRVTPDEGLFGWNQYRNVLPVQGYHGIQGLWDTQNWTPLKRQMLLQHMRQMQYGEDLGELSPIEMLKEQELERELAHQQIMQQIYQHQLRQTEMSPLNRYLYKLGVLRGQRFFNPQQLRVPKFHWGQSENRYQNEEFPQEFESLVEQGRFLPQEIDRFQQDRFNPQDTDFQQQQQQYGYRRFPMSY</sequence>
<keyword evidence="1" id="KW-0732">Signal</keyword>
<dbReference type="AlphaFoldDB" id="A0A9P0CBI3"/>
<feature type="chain" id="PRO_5040329879" evidence="1">
    <location>
        <begin position="16"/>
        <end position="375"/>
    </location>
</feature>
<accession>A0A9P0CBI3</accession>